<reference evidence="1" key="1">
    <citation type="submission" date="2023-03" db="EMBL/GenBank/DDBJ databases">
        <title>Massive genome expansion in bonnet fungi (Mycena s.s.) driven by repeated elements and novel gene families across ecological guilds.</title>
        <authorList>
            <consortium name="Lawrence Berkeley National Laboratory"/>
            <person name="Harder C.B."/>
            <person name="Miyauchi S."/>
            <person name="Viragh M."/>
            <person name="Kuo A."/>
            <person name="Thoen E."/>
            <person name="Andreopoulos B."/>
            <person name="Lu D."/>
            <person name="Skrede I."/>
            <person name="Drula E."/>
            <person name="Henrissat B."/>
            <person name="Morin E."/>
            <person name="Kohler A."/>
            <person name="Barry K."/>
            <person name="LaButti K."/>
            <person name="Morin E."/>
            <person name="Salamov A."/>
            <person name="Lipzen A."/>
            <person name="Mereny Z."/>
            <person name="Hegedus B."/>
            <person name="Baldrian P."/>
            <person name="Stursova M."/>
            <person name="Weitz H."/>
            <person name="Taylor A."/>
            <person name="Grigoriev I.V."/>
            <person name="Nagy L.G."/>
            <person name="Martin F."/>
            <person name="Kauserud H."/>
        </authorList>
    </citation>
    <scope>NUCLEOTIDE SEQUENCE</scope>
    <source>
        <strain evidence="1">CBHHK002</strain>
    </source>
</reference>
<accession>A0AAD7A141</accession>
<protein>
    <submittedName>
        <fullName evidence="1">Uncharacterized protein</fullName>
    </submittedName>
</protein>
<keyword evidence="2" id="KW-1185">Reference proteome</keyword>
<name>A0AAD7A141_9AGAR</name>
<comment type="caution">
    <text evidence="1">The sequence shown here is derived from an EMBL/GenBank/DDBJ whole genome shotgun (WGS) entry which is preliminary data.</text>
</comment>
<gene>
    <name evidence="1" type="ORF">DFH08DRAFT_204820</name>
</gene>
<proteinExistence type="predicted"/>
<sequence>MSTSTGSSGNAISVRREYFAGKDAASGMVVETTVLKGTYMFWVGMCASEEEKDGAVEAGRLGRDWACAMPPSATVGAVVPVECED</sequence>
<organism evidence="1 2">
    <name type="scientific">Mycena albidolilacea</name>
    <dbReference type="NCBI Taxonomy" id="1033008"/>
    <lineage>
        <taxon>Eukaryota</taxon>
        <taxon>Fungi</taxon>
        <taxon>Dikarya</taxon>
        <taxon>Basidiomycota</taxon>
        <taxon>Agaricomycotina</taxon>
        <taxon>Agaricomycetes</taxon>
        <taxon>Agaricomycetidae</taxon>
        <taxon>Agaricales</taxon>
        <taxon>Marasmiineae</taxon>
        <taxon>Mycenaceae</taxon>
        <taxon>Mycena</taxon>
    </lineage>
</organism>
<dbReference type="EMBL" id="JARIHO010000020">
    <property type="protein sequence ID" value="KAJ7346880.1"/>
    <property type="molecule type" value="Genomic_DNA"/>
</dbReference>
<evidence type="ECO:0000313" key="1">
    <source>
        <dbReference type="EMBL" id="KAJ7346880.1"/>
    </source>
</evidence>
<evidence type="ECO:0000313" key="2">
    <source>
        <dbReference type="Proteomes" id="UP001218218"/>
    </source>
</evidence>
<dbReference type="Proteomes" id="UP001218218">
    <property type="component" value="Unassembled WGS sequence"/>
</dbReference>
<dbReference type="AlphaFoldDB" id="A0AAD7A141"/>